<name>A0ABV2T9B4_9BACT</name>
<keyword evidence="2" id="KW-0349">Heme</keyword>
<comment type="function">
    <text evidence="2">Probably acts as a heme chaperone, transferring heme to an unknown acceptor. Binds one molecule of heme per monomer, possibly covalently. Binds 1 [4Fe-4S] cluster. The cluster is coordinated with 3 cysteines and an exchangeable S-adenosyl-L-methionine.</text>
</comment>
<gene>
    <name evidence="4" type="primary">hemW</name>
    <name evidence="4" type="ORF">ABR189_19540</name>
</gene>
<comment type="subcellular location">
    <subcellularLocation>
        <location evidence="2">Cytoplasm</location>
    </subcellularLocation>
</comment>
<dbReference type="SFLD" id="SFLDF00288">
    <property type="entry name" value="HemN-like__clustered_with_nucl"/>
    <property type="match status" value="1"/>
</dbReference>
<keyword evidence="2" id="KW-0411">Iron-sulfur</keyword>
<dbReference type="Pfam" id="PF06969">
    <property type="entry name" value="HemN_C"/>
    <property type="match status" value="1"/>
</dbReference>
<dbReference type="SFLD" id="SFLDG01065">
    <property type="entry name" value="anaerobic_coproporphyrinogen-I"/>
    <property type="match status" value="1"/>
</dbReference>
<dbReference type="InterPro" id="IPR010723">
    <property type="entry name" value="HemN_C"/>
</dbReference>
<evidence type="ECO:0000259" key="3">
    <source>
        <dbReference type="PROSITE" id="PS51918"/>
    </source>
</evidence>
<dbReference type="PANTHER" id="PTHR13932:SF5">
    <property type="entry name" value="RADICAL S-ADENOSYL METHIONINE DOMAIN-CONTAINING PROTEIN 1, MITOCHONDRIAL"/>
    <property type="match status" value="1"/>
</dbReference>
<proteinExistence type="inferred from homology"/>
<keyword evidence="2" id="KW-0408">Iron</keyword>
<keyword evidence="2" id="KW-0479">Metal-binding</keyword>
<comment type="similarity">
    <text evidence="1">Belongs to the anaerobic coproporphyrinogen-III oxidase family. HemW subfamily.</text>
</comment>
<reference evidence="4 5" key="1">
    <citation type="submission" date="2024-06" db="EMBL/GenBank/DDBJ databases">
        <title>Chitinophaga defluvii sp. nov., isolated from municipal sewage.</title>
        <authorList>
            <person name="Zhang L."/>
        </authorList>
    </citation>
    <scope>NUCLEOTIDE SEQUENCE [LARGE SCALE GENOMIC DNA]</scope>
    <source>
        <strain evidence="4 5">H8</strain>
    </source>
</reference>
<evidence type="ECO:0000256" key="1">
    <source>
        <dbReference type="ARBA" id="ARBA00006100"/>
    </source>
</evidence>
<organism evidence="4 5">
    <name type="scientific">Chitinophaga defluvii</name>
    <dbReference type="NCBI Taxonomy" id="3163343"/>
    <lineage>
        <taxon>Bacteria</taxon>
        <taxon>Pseudomonadati</taxon>
        <taxon>Bacteroidota</taxon>
        <taxon>Chitinophagia</taxon>
        <taxon>Chitinophagales</taxon>
        <taxon>Chitinophagaceae</taxon>
        <taxon>Chitinophaga</taxon>
    </lineage>
</organism>
<dbReference type="RefSeq" id="WP_354662155.1">
    <property type="nucleotide sequence ID" value="NZ_JBEXAC010000002.1"/>
</dbReference>
<dbReference type="InterPro" id="IPR058240">
    <property type="entry name" value="rSAM_sf"/>
</dbReference>
<dbReference type="SFLD" id="SFLDG01082">
    <property type="entry name" value="B12-binding_domain_containing"/>
    <property type="match status" value="1"/>
</dbReference>
<keyword evidence="2" id="KW-0143">Chaperone</keyword>
<feature type="domain" description="Radical SAM core" evidence="3">
    <location>
        <begin position="1"/>
        <end position="231"/>
    </location>
</feature>
<dbReference type="Pfam" id="PF04055">
    <property type="entry name" value="Radical_SAM"/>
    <property type="match status" value="1"/>
</dbReference>
<accession>A0ABV2T9B4</accession>
<keyword evidence="2" id="KW-0949">S-adenosyl-L-methionine</keyword>
<evidence type="ECO:0000313" key="4">
    <source>
        <dbReference type="EMBL" id="MET6999591.1"/>
    </source>
</evidence>
<dbReference type="InterPro" id="IPR004559">
    <property type="entry name" value="HemW-like"/>
</dbReference>
<dbReference type="InterPro" id="IPR034505">
    <property type="entry name" value="Coproporphyrinogen-III_oxidase"/>
</dbReference>
<dbReference type="SMART" id="SM00729">
    <property type="entry name" value="Elp3"/>
    <property type="match status" value="1"/>
</dbReference>
<dbReference type="InterPro" id="IPR007197">
    <property type="entry name" value="rSAM"/>
</dbReference>
<dbReference type="CDD" id="cd01335">
    <property type="entry name" value="Radical_SAM"/>
    <property type="match status" value="1"/>
</dbReference>
<protein>
    <recommendedName>
        <fullName evidence="2">Heme chaperone HemW</fullName>
    </recommendedName>
</protein>
<dbReference type="Proteomes" id="UP001549749">
    <property type="component" value="Unassembled WGS sequence"/>
</dbReference>
<keyword evidence="5" id="KW-1185">Reference proteome</keyword>
<dbReference type="InterPro" id="IPR023404">
    <property type="entry name" value="rSAM_horseshoe"/>
</dbReference>
<evidence type="ECO:0000256" key="2">
    <source>
        <dbReference type="RuleBase" id="RU364116"/>
    </source>
</evidence>
<dbReference type="InterPro" id="IPR006638">
    <property type="entry name" value="Elp3/MiaA/NifB-like_rSAM"/>
</dbReference>
<comment type="caution">
    <text evidence="4">The sequence shown here is derived from an EMBL/GenBank/DDBJ whole genome shotgun (WGS) entry which is preliminary data.</text>
</comment>
<dbReference type="SUPFAM" id="SSF102114">
    <property type="entry name" value="Radical SAM enzymes"/>
    <property type="match status" value="1"/>
</dbReference>
<dbReference type="PANTHER" id="PTHR13932">
    <property type="entry name" value="COPROPORPHYRINIGEN III OXIDASE"/>
    <property type="match status" value="1"/>
</dbReference>
<dbReference type="EMBL" id="JBEXAC010000002">
    <property type="protein sequence ID" value="MET6999591.1"/>
    <property type="molecule type" value="Genomic_DNA"/>
</dbReference>
<dbReference type="Gene3D" id="3.80.30.20">
    <property type="entry name" value="tm_1862 like domain"/>
    <property type="match status" value="1"/>
</dbReference>
<keyword evidence="2" id="KW-0004">4Fe-4S</keyword>
<dbReference type="NCBIfam" id="TIGR00539">
    <property type="entry name" value="hemN_rel"/>
    <property type="match status" value="1"/>
</dbReference>
<sequence>MAGIYLHIPFCKQACYYCNFHFSTSLAQKDAMVQAILREIQLQQNYLDGLAVSSIYFGGGTPSILPKEDLQALLQALHQHFNITPDAEITLEANPDDLTAAKLAALKAAGINRLSIGVQSFHEEDLQWMNRAHNSQQATQCITLAQAAGFENITIDLIYGGPTLSDEGWATNVQQAIALKVPHLSCYALTVEAGTALDHFIKKKKMAAVDTDRAARHFEQLMQWMQAAGYEHYEISNFALPGWHSRHNSSYWQGKSYLGIGPSAHSFNGTSRQWNIANNTAYIKAIQQGNLPFEKEILTPAMALNEYIMTSLRTAAGCNLQWVAEKFGIPLRQQLEKASQQFLRNGWMLRDQDTLRLTPQGKLFADGIAAELFS</sequence>
<dbReference type="SFLD" id="SFLDF00562">
    <property type="entry name" value="HemN-like__clustered_with_heat"/>
    <property type="match status" value="1"/>
</dbReference>
<keyword evidence="2" id="KW-0963">Cytoplasm</keyword>
<evidence type="ECO:0000313" key="5">
    <source>
        <dbReference type="Proteomes" id="UP001549749"/>
    </source>
</evidence>
<dbReference type="SFLD" id="SFLDS00029">
    <property type="entry name" value="Radical_SAM"/>
    <property type="match status" value="1"/>
</dbReference>
<dbReference type="PROSITE" id="PS51918">
    <property type="entry name" value="RADICAL_SAM"/>
    <property type="match status" value="1"/>
</dbReference>